<evidence type="ECO:0000256" key="1">
    <source>
        <dbReference type="ARBA" id="ARBA00022741"/>
    </source>
</evidence>
<dbReference type="Pfam" id="PF23139">
    <property type="entry name" value="OB_YrrC"/>
    <property type="match status" value="1"/>
</dbReference>
<dbReference type="InterPro" id="IPR027785">
    <property type="entry name" value="UvrD-like_helicase_C"/>
</dbReference>
<keyword evidence="2 3" id="KW-0067">ATP-binding</keyword>
<dbReference type="PANTHER" id="PTHR43788">
    <property type="entry name" value="DNA2/NAM7 HELICASE FAMILY MEMBER"/>
    <property type="match status" value="1"/>
</dbReference>
<dbReference type="GO" id="GO:0005524">
    <property type="term" value="F:ATP binding"/>
    <property type="evidence" value="ECO:0007669"/>
    <property type="project" value="UniProtKB-UniRule"/>
</dbReference>
<dbReference type="InterPro" id="IPR055446">
    <property type="entry name" value="RecD2_N_OB"/>
</dbReference>
<dbReference type="GO" id="GO:0016887">
    <property type="term" value="F:ATP hydrolysis activity"/>
    <property type="evidence" value="ECO:0007669"/>
    <property type="project" value="RHEA"/>
</dbReference>
<reference evidence="9" key="2">
    <citation type="submission" date="2016-03" db="EMBL/GenBank/DDBJ databases">
        <authorList>
            <person name="Ploux O."/>
        </authorList>
    </citation>
    <scope>NUCLEOTIDE SEQUENCE [LARGE SCALE GENOMIC DNA]</scope>
    <source>
        <strain evidence="9">PP9</strain>
    </source>
</reference>
<dbReference type="RefSeq" id="WP_066786171.1">
    <property type="nucleotide sequence ID" value="NZ_CP014806.1"/>
</dbReference>
<dbReference type="InterPro" id="IPR050534">
    <property type="entry name" value="Coronavir_polyprotein_1ab"/>
</dbReference>
<comment type="catalytic activity">
    <reaction evidence="3">
        <text>ATP + H2O = ADP + phosphate + H(+)</text>
        <dbReference type="Rhea" id="RHEA:13065"/>
        <dbReference type="ChEBI" id="CHEBI:15377"/>
        <dbReference type="ChEBI" id="CHEBI:15378"/>
        <dbReference type="ChEBI" id="CHEBI:30616"/>
        <dbReference type="ChEBI" id="CHEBI:43474"/>
        <dbReference type="ChEBI" id="CHEBI:456216"/>
        <dbReference type="EC" id="5.6.2.3"/>
    </reaction>
</comment>
<evidence type="ECO:0000259" key="4">
    <source>
        <dbReference type="Pfam" id="PF13538"/>
    </source>
</evidence>
<keyword evidence="9" id="KW-1185">Reference proteome</keyword>
<sequence length="818" mass="91047">MAENLSLFSDEPLFIVGRPVVTIFHNAQNLFSIIKLKIQETNTDYKEKEIIVAGYFPAVSEEALYRYTGQLKQHPKYGLQFQAATFEKEIPATETGVVQYLSSDLFPGIGHRTAETIVQQLGADAIKTIIENPDVLDDVPRLTEDKKQTLRSVLEQNLGLDRIMIQLNEWGFGAQIAVKIYQMYEGETLQVLQKNPYRLIEDIEGIGFQRADELGARLQITGNHPDRIKASILHLLNTASLSEGHVFLDAREILPASKAMLESSQSCTIEYDDISQAIIELGENGKVCGEETRVYLPSLYYSEIGIASKITELAQKNEEHSSFPSSEIRKVIGEAEERFGVTYADTQVKAIETAINSAVMILTGGPGTGKTTVVRGIVDVYAELHGLSLNPKDYAEKEEAFPIVLAAPTGRAAKRLSESTELPAMTIHRLLGFTGQEKEEDVEREVMGRLIIVDEMSMVDTWLAHQLLRALNDDCQVIFVGDQDQLPPVGPGQVLKDLLASKAIPTVELTDVYRQSEGSSIIQLAHEMKRGTVPQDLMVKTSDRSFIRATQDQIADVVGQVVKSAINKGFSIHDVQVLAPMYRGNAGIDAMNKMLQELLNPKKSQKTKEIAFGDTIYRIGDKVLQLVNQPNNNVFNGDMGEVISIVKAKETIEKTDLMVVSFDGIEVTYQKSDLNQVTLAYCCSIHKSQGSEFPMVIMPIVRGYSKMLRKNLLYTGITRAKNFLILCGEPDTFVYGFQKTDDMKRHTSLVERLSLEETTEIKSLEEKNDTKSDPTEIKAIQSVEDKVPVTLTLDNYSGIHPMIGMAGISPYDFMNNEN</sequence>
<dbReference type="EMBL" id="CP014806">
    <property type="protein sequence ID" value="AMW98678.1"/>
    <property type="molecule type" value="Genomic_DNA"/>
</dbReference>
<dbReference type="Pfam" id="PF13538">
    <property type="entry name" value="UvrD_C_2"/>
    <property type="match status" value="1"/>
</dbReference>
<dbReference type="EC" id="5.6.2.3" evidence="3"/>
<dbReference type="Gene3D" id="2.30.30.940">
    <property type="match status" value="1"/>
</dbReference>
<dbReference type="Pfam" id="PF18335">
    <property type="entry name" value="SH3_13"/>
    <property type="match status" value="1"/>
</dbReference>
<feature type="domain" description="ATP-dependent RecD2 DNA helicase OB-fold" evidence="7">
    <location>
        <begin position="15"/>
        <end position="91"/>
    </location>
</feature>
<dbReference type="CDD" id="cd18809">
    <property type="entry name" value="SF1_C_RecD"/>
    <property type="match status" value="1"/>
</dbReference>
<dbReference type="Pfam" id="PF14490">
    <property type="entry name" value="HHH_RecD2"/>
    <property type="match status" value="1"/>
</dbReference>
<reference evidence="8 9" key="1">
    <citation type="journal article" date="2016" name="Genome Announc.">
        <title>Whole-Genome Sequence of Rummeliibacillus stabekisii Strain PP9 Isolated from Antarctic Soil.</title>
        <authorList>
            <person name="da Mota F.F."/>
            <person name="Vollu R.E."/>
            <person name="Jurelevicius D."/>
            <person name="Seldin L."/>
        </authorList>
    </citation>
    <scope>NUCLEOTIDE SEQUENCE [LARGE SCALE GENOMIC DNA]</scope>
    <source>
        <strain evidence="8 9">PP9</strain>
    </source>
</reference>
<evidence type="ECO:0000256" key="3">
    <source>
        <dbReference type="HAMAP-Rule" id="MF_01488"/>
    </source>
</evidence>
<evidence type="ECO:0000313" key="8">
    <source>
        <dbReference type="EMBL" id="AMW98678.1"/>
    </source>
</evidence>
<dbReference type="Proteomes" id="UP000076021">
    <property type="component" value="Chromosome"/>
</dbReference>
<dbReference type="InterPro" id="IPR029493">
    <property type="entry name" value="RecD2-like_HHH"/>
</dbReference>
<organism evidence="8 9">
    <name type="scientific">Rummeliibacillus stabekisii</name>
    <dbReference type="NCBI Taxonomy" id="241244"/>
    <lineage>
        <taxon>Bacteria</taxon>
        <taxon>Bacillati</taxon>
        <taxon>Bacillota</taxon>
        <taxon>Bacilli</taxon>
        <taxon>Bacillales</taxon>
        <taxon>Caryophanaceae</taxon>
        <taxon>Rummeliibacillus</taxon>
    </lineage>
</organism>
<dbReference type="GO" id="GO:0006310">
    <property type="term" value="P:DNA recombination"/>
    <property type="evidence" value="ECO:0007669"/>
    <property type="project" value="InterPro"/>
</dbReference>
<dbReference type="PANTHER" id="PTHR43788:SF6">
    <property type="entry name" value="DNA HELICASE B"/>
    <property type="match status" value="1"/>
</dbReference>
<feature type="binding site" evidence="3">
    <location>
        <begin position="367"/>
        <end position="371"/>
    </location>
    <ligand>
        <name>ATP</name>
        <dbReference type="ChEBI" id="CHEBI:30616"/>
    </ligand>
</feature>
<accession>A0A143HAD3</accession>
<comment type="similarity">
    <text evidence="3">Belongs to the RecD family. RecD2 subfamily.</text>
</comment>
<dbReference type="Pfam" id="PF13604">
    <property type="entry name" value="AAA_30"/>
    <property type="match status" value="1"/>
</dbReference>
<keyword evidence="3" id="KW-0413">Isomerase</keyword>
<feature type="domain" description="ATP-dependent RecD2 DNA helicase-like helix-hairpin-helix" evidence="5">
    <location>
        <begin position="159"/>
        <end position="247"/>
    </location>
</feature>
<dbReference type="InterPro" id="IPR041451">
    <property type="entry name" value="RecD2_SH13"/>
</dbReference>
<proteinExistence type="inferred from homology"/>
<feature type="domain" description="UvrD-like helicase C-terminal" evidence="4">
    <location>
        <begin position="679"/>
        <end position="726"/>
    </location>
</feature>
<dbReference type="InterPro" id="IPR027417">
    <property type="entry name" value="P-loop_NTPase"/>
</dbReference>
<dbReference type="STRING" id="241244.ATY39_04010"/>
<keyword evidence="3" id="KW-0238">DNA-binding</keyword>
<evidence type="ECO:0000313" key="9">
    <source>
        <dbReference type="Proteomes" id="UP000076021"/>
    </source>
</evidence>
<dbReference type="CDD" id="cd17933">
    <property type="entry name" value="DEXSc_RecD-like"/>
    <property type="match status" value="1"/>
</dbReference>
<dbReference type="GO" id="GO:0003677">
    <property type="term" value="F:DNA binding"/>
    <property type="evidence" value="ECO:0007669"/>
    <property type="project" value="UniProtKB-UniRule"/>
</dbReference>
<evidence type="ECO:0000259" key="6">
    <source>
        <dbReference type="Pfam" id="PF18335"/>
    </source>
</evidence>
<keyword evidence="3" id="KW-0378">Hydrolase</keyword>
<feature type="domain" description="ATP-dependent RecD2 DNA helicase SH3" evidence="6">
    <location>
        <begin position="591"/>
        <end position="651"/>
    </location>
</feature>
<dbReference type="GO" id="GO:0009338">
    <property type="term" value="C:exodeoxyribonuclease V complex"/>
    <property type="evidence" value="ECO:0007669"/>
    <property type="project" value="TreeGrafter"/>
</dbReference>
<dbReference type="OrthoDB" id="9803432at2"/>
<gene>
    <name evidence="3" type="primary">recD2</name>
    <name evidence="8" type="ORF">ATY39_04010</name>
</gene>
<evidence type="ECO:0000259" key="7">
    <source>
        <dbReference type="Pfam" id="PF23139"/>
    </source>
</evidence>
<dbReference type="InterPro" id="IPR006345">
    <property type="entry name" value="RecD2"/>
</dbReference>
<dbReference type="KEGG" id="rst:ATY39_04010"/>
<dbReference type="GO" id="GO:0043139">
    <property type="term" value="F:5'-3' DNA helicase activity"/>
    <property type="evidence" value="ECO:0007669"/>
    <property type="project" value="UniProtKB-UniRule"/>
</dbReference>
<dbReference type="Gene3D" id="3.40.50.300">
    <property type="entry name" value="P-loop containing nucleotide triphosphate hydrolases"/>
    <property type="match status" value="2"/>
</dbReference>
<name>A0A143HAD3_9BACL</name>
<dbReference type="NCBIfam" id="TIGR01448">
    <property type="entry name" value="recD_rel"/>
    <property type="match status" value="1"/>
</dbReference>
<protein>
    <recommendedName>
        <fullName evidence="3">ATP-dependent RecD2 DNA helicase</fullName>
        <ecNumber evidence="3">5.6.2.3</ecNumber>
    </recommendedName>
    <alternativeName>
        <fullName evidence="3">DNA 5'-3' helicase subunit RecD2</fullName>
    </alternativeName>
</protein>
<keyword evidence="3" id="KW-0347">Helicase</keyword>
<dbReference type="HAMAP" id="MF_01488">
    <property type="entry name" value="RecD2"/>
    <property type="match status" value="1"/>
</dbReference>
<dbReference type="GO" id="GO:0017116">
    <property type="term" value="F:single-stranded DNA helicase activity"/>
    <property type="evidence" value="ECO:0007669"/>
    <property type="project" value="TreeGrafter"/>
</dbReference>
<evidence type="ECO:0000259" key="5">
    <source>
        <dbReference type="Pfam" id="PF14490"/>
    </source>
</evidence>
<dbReference type="Gene3D" id="1.10.10.2220">
    <property type="match status" value="1"/>
</dbReference>
<keyword evidence="1 3" id="KW-0547">Nucleotide-binding</keyword>
<dbReference type="AlphaFoldDB" id="A0A143HAD3"/>
<dbReference type="SUPFAM" id="SSF52540">
    <property type="entry name" value="P-loop containing nucleoside triphosphate hydrolases"/>
    <property type="match status" value="2"/>
</dbReference>
<comment type="function">
    <text evidence="3">DNA-dependent ATPase and ATP-dependent 5'-3' DNA helicase. Has no activity on blunt DNA or DNA with 3'-overhangs, requires at least 10 bases of 5'-ssDNA for helicase activity.</text>
</comment>
<evidence type="ECO:0000256" key="2">
    <source>
        <dbReference type="ARBA" id="ARBA00022840"/>
    </source>
</evidence>